<keyword evidence="6" id="KW-1185">Reference proteome</keyword>
<dbReference type="RefSeq" id="WP_243537760.1">
    <property type="nucleotide sequence ID" value="NZ_CP093442.1"/>
</dbReference>
<evidence type="ECO:0000313" key="5">
    <source>
        <dbReference type="EMBL" id="UOF01324.1"/>
    </source>
</evidence>
<dbReference type="InterPro" id="IPR003347">
    <property type="entry name" value="JmjC_dom"/>
</dbReference>
<dbReference type="Proteomes" id="UP000830116">
    <property type="component" value="Chromosome"/>
</dbReference>
<sequence>MSIIETLLSPLSLEDFSKNYFDKEPFAAPFKAATMENLVSWYLLSEILQSGHNNCWLPHQGRLPSEPSLSSGTLSYQQALKGFQEGRTVLVRHAEQAHPIMQNIARDFHNCFKAPIDIQLYCTPAGQEGFDWHYDVEQVFVIQTAGEKEFRLRKNTVSARPLSMKTSQKEDFYKEPPGPEIRCWLKAGDWLYIPAGYWHKAQALTNSCHMSVGVLTGGNEINNEARTFYTGEACRGTCPVIEKRNLFET</sequence>
<protein>
    <submittedName>
        <fullName evidence="5">Cupin domain-containing protein</fullName>
    </submittedName>
</protein>
<organism evidence="5 6">
    <name type="scientific">Bdellovibrio reynosensis</name>
    <dbReference type="NCBI Taxonomy" id="2835041"/>
    <lineage>
        <taxon>Bacteria</taxon>
        <taxon>Pseudomonadati</taxon>
        <taxon>Bdellovibrionota</taxon>
        <taxon>Bdellovibrionia</taxon>
        <taxon>Bdellovibrionales</taxon>
        <taxon>Pseudobdellovibrionaceae</taxon>
        <taxon>Bdellovibrio</taxon>
    </lineage>
</organism>
<evidence type="ECO:0000256" key="3">
    <source>
        <dbReference type="ARBA" id="ARBA00023004"/>
    </source>
</evidence>
<keyword evidence="3" id="KW-0408">Iron</keyword>
<dbReference type="EMBL" id="CP093442">
    <property type="protein sequence ID" value="UOF01324.1"/>
    <property type="molecule type" value="Genomic_DNA"/>
</dbReference>
<dbReference type="InterPro" id="IPR039994">
    <property type="entry name" value="NO66-like"/>
</dbReference>
<accession>A0ABY4C965</accession>
<comment type="cofactor">
    <cofactor evidence="1">
        <name>Fe(2+)</name>
        <dbReference type="ChEBI" id="CHEBI:29033"/>
    </cofactor>
</comment>
<name>A0ABY4C965_9BACT</name>
<dbReference type="Gene3D" id="2.60.120.650">
    <property type="entry name" value="Cupin"/>
    <property type="match status" value="1"/>
</dbReference>
<evidence type="ECO:0000313" key="6">
    <source>
        <dbReference type="Proteomes" id="UP000830116"/>
    </source>
</evidence>
<evidence type="ECO:0000256" key="1">
    <source>
        <dbReference type="ARBA" id="ARBA00001954"/>
    </source>
</evidence>
<dbReference type="PROSITE" id="PS51184">
    <property type="entry name" value="JMJC"/>
    <property type="match status" value="1"/>
</dbReference>
<dbReference type="PANTHER" id="PTHR13096:SF8">
    <property type="entry name" value="RIBOSOMAL OXYGENASE 1"/>
    <property type="match status" value="1"/>
</dbReference>
<proteinExistence type="predicted"/>
<dbReference type="Pfam" id="PF08007">
    <property type="entry name" value="JmjC_2"/>
    <property type="match status" value="1"/>
</dbReference>
<feature type="domain" description="JmjC" evidence="4">
    <location>
        <begin position="55"/>
        <end position="231"/>
    </location>
</feature>
<evidence type="ECO:0000259" key="4">
    <source>
        <dbReference type="PROSITE" id="PS51184"/>
    </source>
</evidence>
<reference evidence="5" key="1">
    <citation type="submission" date="2022-03" db="EMBL/GenBank/DDBJ databases">
        <title>Genome Identification and Characterization of new species Bdellovibrio reynosense LBG001 sp. nov. from a Mexico soil sample.</title>
        <authorList>
            <person name="Camilli A."/>
            <person name="Ajao Y."/>
            <person name="Guo X."/>
        </authorList>
    </citation>
    <scope>NUCLEOTIDE SEQUENCE</scope>
    <source>
        <strain evidence="5">LBG001</strain>
    </source>
</reference>
<evidence type="ECO:0000256" key="2">
    <source>
        <dbReference type="ARBA" id="ARBA00022723"/>
    </source>
</evidence>
<dbReference type="SUPFAM" id="SSF51197">
    <property type="entry name" value="Clavaminate synthase-like"/>
    <property type="match status" value="1"/>
</dbReference>
<gene>
    <name evidence="5" type="ORF">MNR06_16645</name>
</gene>
<dbReference type="PANTHER" id="PTHR13096">
    <property type="entry name" value="MINA53 MYC INDUCED NUCLEAR ANTIGEN"/>
    <property type="match status" value="1"/>
</dbReference>
<keyword evidence="2" id="KW-0479">Metal-binding</keyword>